<accession>A0A8C9FF61</accession>
<feature type="region of interest" description="Disordered" evidence="1">
    <location>
        <begin position="1"/>
        <end position="22"/>
    </location>
</feature>
<evidence type="ECO:0000256" key="1">
    <source>
        <dbReference type="SAM" id="MobiDB-lite"/>
    </source>
</evidence>
<keyword evidence="3" id="KW-1185">Reference proteome</keyword>
<proteinExistence type="predicted"/>
<dbReference type="Proteomes" id="UP000694428">
    <property type="component" value="Unplaced"/>
</dbReference>
<evidence type="ECO:0000313" key="2">
    <source>
        <dbReference type="Ensembl" id="ENSPSTP00000014888.1"/>
    </source>
</evidence>
<dbReference type="AlphaFoldDB" id="A0A8C9FF61"/>
<name>A0A8C9FF61_PAVCR</name>
<dbReference type="Ensembl" id="ENSPSTT00000015624.1">
    <property type="protein sequence ID" value="ENSPSTP00000014888.1"/>
    <property type="gene ID" value="ENSPSTG00000010547.1"/>
</dbReference>
<evidence type="ECO:0000313" key="3">
    <source>
        <dbReference type="Proteomes" id="UP000694428"/>
    </source>
</evidence>
<organism evidence="2 3">
    <name type="scientific">Pavo cristatus</name>
    <name type="common">Indian peafowl</name>
    <name type="synonym">Blue peafowl</name>
    <dbReference type="NCBI Taxonomy" id="9049"/>
    <lineage>
        <taxon>Eukaryota</taxon>
        <taxon>Metazoa</taxon>
        <taxon>Chordata</taxon>
        <taxon>Craniata</taxon>
        <taxon>Vertebrata</taxon>
        <taxon>Euteleostomi</taxon>
        <taxon>Archelosauria</taxon>
        <taxon>Archosauria</taxon>
        <taxon>Dinosauria</taxon>
        <taxon>Saurischia</taxon>
        <taxon>Theropoda</taxon>
        <taxon>Coelurosauria</taxon>
        <taxon>Aves</taxon>
        <taxon>Neognathae</taxon>
        <taxon>Galloanserae</taxon>
        <taxon>Galliformes</taxon>
        <taxon>Phasianidae</taxon>
        <taxon>Phasianinae</taxon>
        <taxon>Pavo</taxon>
    </lineage>
</organism>
<protein>
    <submittedName>
        <fullName evidence="2">Uncharacterized protein</fullName>
    </submittedName>
</protein>
<reference evidence="2" key="2">
    <citation type="submission" date="2025-09" db="UniProtKB">
        <authorList>
            <consortium name="Ensembl"/>
        </authorList>
    </citation>
    <scope>IDENTIFICATION</scope>
</reference>
<reference evidence="2" key="1">
    <citation type="submission" date="2025-08" db="UniProtKB">
        <authorList>
            <consortium name="Ensembl"/>
        </authorList>
    </citation>
    <scope>IDENTIFICATION</scope>
</reference>
<sequence>QQGRPCPRHPSLGEAIDTLSLGEQMEERAEPNNLIPMMKQGEENAVVYLEEFIKALESSRKKPLEVIQKLQTIYADRETCTGWLKHTWEPMENYDFFQNLEELLKFLNTYGFSEETT</sequence>